<comment type="caution">
    <text evidence="7">The sequence shown here is derived from an EMBL/GenBank/DDBJ whole genome shotgun (WGS) entry which is preliminary data.</text>
</comment>
<evidence type="ECO:0000256" key="3">
    <source>
        <dbReference type="ARBA" id="ARBA00022801"/>
    </source>
</evidence>
<dbReference type="PANTHER" id="PTHR43101:SF1">
    <property type="entry name" value="BETA-FRUCTOSIDASE"/>
    <property type="match status" value="1"/>
</dbReference>
<dbReference type="RefSeq" id="WP_156954111.1">
    <property type="nucleotide sequence ID" value="NZ_KK069993.1"/>
</dbReference>
<dbReference type="STRING" id="396014.BF93_17635"/>
<dbReference type="eggNOG" id="COG1621">
    <property type="taxonomic scope" value="Bacteria"/>
</dbReference>
<keyword evidence="3 7" id="KW-0378">Hydrolase</keyword>
<evidence type="ECO:0000256" key="5">
    <source>
        <dbReference type="SAM" id="MobiDB-lite"/>
    </source>
</evidence>
<dbReference type="InterPro" id="IPR013148">
    <property type="entry name" value="Glyco_hydro_32_N"/>
</dbReference>
<protein>
    <recommendedName>
        <fullName evidence="2">beta-fructofuranosidase</fullName>
        <ecNumber evidence="2">3.2.1.26</ecNumber>
    </recommendedName>
</protein>
<evidence type="ECO:0000313" key="8">
    <source>
        <dbReference type="Proteomes" id="UP000023067"/>
    </source>
</evidence>
<dbReference type="AlphaFoldDB" id="Z9JTK4"/>
<feature type="compositionally biased region" description="Pro residues" evidence="5">
    <location>
        <begin position="1"/>
        <end position="13"/>
    </location>
</feature>
<dbReference type="Gene3D" id="2.115.10.20">
    <property type="entry name" value="Glycosyl hydrolase domain, family 43"/>
    <property type="match status" value="1"/>
</dbReference>
<dbReference type="InterPro" id="IPR001362">
    <property type="entry name" value="Glyco_hydro_32"/>
</dbReference>
<feature type="domain" description="Glycosyl hydrolase family 32 N-terminal" evidence="6">
    <location>
        <begin position="28"/>
        <end position="338"/>
    </location>
</feature>
<dbReference type="InterPro" id="IPR051214">
    <property type="entry name" value="GH32_Enzymes"/>
</dbReference>
<dbReference type="EMBL" id="JDYK01000008">
    <property type="protein sequence ID" value="EWS81368.1"/>
    <property type="molecule type" value="Genomic_DNA"/>
</dbReference>
<organism evidence="7 8">
    <name type="scientific">Brachybacterium phenoliresistens</name>
    <dbReference type="NCBI Taxonomy" id="396014"/>
    <lineage>
        <taxon>Bacteria</taxon>
        <taxon>Bacillati</taxon>
        <taxon>Actinomycetota</taxon>
        <taxon>Actinomycetes</taxon>
        <taxon>Micrococcales</taxon>
        <taxon>Dermabacteraceae</taxon>
        <taxon>Brachybacterium</taxon>
    </lineage>
</organism>
<dbReference type="GO" id="GO:0004564">
    <property type="term" value="F:beta-fructofuranosidase activity"/>
    <property type="evidence" value="ECO:0007669"/>
    <property type="project" value="UniProtKB-EC"/>
</dbReference>
<evidence type="ECO:0000313" key="7">
    <source>
        <dbReference type="EMBL" id="EWS81368.1"/>
    </source>
</evidence>
<reference evidence="7 8" key="1">
    <citation type="submission" date="2014-02" db="EMBL/GenBank/DDBJ databases">
        <title>Genome sequence of Brachybacterium phenoliresistens strain W13A50.</title>
        <authorList>
            <person name="Wang X."/>
        </authorList>
    </citation>
    <scope>NUCLEOTIDE SEQUENCE [LARGE SCALE GENOMIC DNA]</scope>
    <source>
        <strain evidence="7 8">W13A50</strain>
    </source>
</reference>
<keyword evidence="8" id="KW-1185">Reference proteome</keyword>
<dbReference type="Pfam" id="PF00251">
    <property type="entry name" value="Glyco_hydro_32N"/>
    <property type="match status" value="1"/>
</dbReference>
<comment type="similarity">
    <text evidence="1">Belongs to the glycosyl hydrolase 32 family.</text>
</comment>
<dbReference type="OrthoDB" id="9776657at2"/>
<dbReference type="HOGENOM" id="CLU_001528_7_0_11"/>
<gene>
    <name evidence="7" type="ORF">BF93_17635</name>
</gene>
<keyword evidence="4" id="KW-0326">Glycosidase</keyword>
<evidence type="ECO:0000256" key="4">
    <source>
        <dbReference type="ARBA" id="ARBA00023295"/>
    </source>
</evidence>
<accession>Z9JTK4</accession>
<dbReference type="EC" id="3.2.1.26" evidence="2"/>
<dbReference type="CDD" id="cd08996">
    <property type="entry name" value="GH32_FFase"/>
    <property type="match status" value="1"/>
</dbReference>
<evidence type="ECO:0000256" key="1">
    <source>
        <dbReference type="ARBA" id="ARBA00009902"/>
    </source>
</evidence>
<dbReference type="SMART" id="SM00640">
    <property type="entry name" value="Glyco_32"/>
    <property type="match status" value="1"/>
</dbReference>
<sequence length="450" mass="48173">MTPHPAPALPEPGRPASDPHFPSLHRVHPRGWINDPNGIHCHDGRWHVYFQHNPRSTVHEQIEWGHMSSHDLVTWREEPAGPRPRPGEADRGGCWSGVGLVVDGVPTLVYSGVDGVDDQLSRVILQRGDAQETRWTPVPGTVADVPEEPGLFGLRDPFLLELDGRRFAVQGAGLARPDGTHVPAILGWDATDLEDWRYLGPVLTGEHPVAAEHAPAQLWECPQLVPVDGRWVLMLSLWSLAEGPGAGRDTDAVTFLHGDLALQDGRLAFTPAGGGVVDHGPDFYAPQAVRDGDRTLLWGWSWEGGGLDSEQAAAQAAAQGWAGALTLPRALHLRGDVLVSSVPEELRALRAGEVPVPGDGAGLDLPAPARAEARAAAGLRLERVRADGTAETLLGPVEGPVTLLADAGILELLPADAPASTLRIRVEHGEHLRVHGEDLQVWELAVPDAG</sequence>
<evidence type="ECO:0000256" key="2">
    <source>
        <dbReference type="ARBA" id="ARBA00012758"/>
    </source>
</evidence>
<name>Z9JTK4_9MICO</name>
<dbReference type="SUPFAM" id="SSF75005">
    <property type="entry name" value="Arabinanase/levansucrase/invertase"/>
    <property type="match status" value="1"/>
</dbReference>
<evidence type="ECO:0000259" key="6">
    <source>
        <dbReference type="Pfam" id="PF00251"/>
    </source>
</evidence>
<dbReference type="InterPro" id="IPR023296">
    <property type="entry name" value="Glyco_hydro_beta-prop_sf"/>
</dbReference>
<proteinExistence type="inferred from homology"/>
<feature type="region of interest" description="Disordered" evidence="5">
    <location>
        <begin position="1"/>
        <end position="23"/>
    </location>
</feature>
<dbReference type="PATRIC" id="fig|396014.3.peg.1870"/>
<dbReference type="GO" id="GO:0005975">
    <property type="term" value="P:carbohydrate metabolic process"/>
    <property type="evidence" value="ECO:0007669"/>
    <property type="project" value="InterPro"/>
</dbReference>
<dbReference type="Proteomes" id="UP000023067">
    <property type="component" value="Unassembled WGS sequence"/>
</dbReference>
<dbReference type="PANTHER" id="PTHR43101">
    <property type="entry name" value="BETA-FRUCTOSIDASE"/>
    <property type="match status" value="1"/>
</dbReference>